<evidence type="ECO:0000256" key="4">
    <source>
        <dbReference type="ARBA" id="ARBA00022989"/>
    </source>
</evidence>
<evidence type="ECO:0000256" key="3">
    <source>
        <dbReference type="ARBA" id="ARBA00022692"/>
    </source>
</evidence>
<feature type="transmembrane region" description="Helical" evidence="7">
    <location>
        <begin position="280"/>
        <end position="303"/>
    </location>
</feature>
<feature type="transmembrane region" description="Helical" evidence="7">
    <location>
        <begin position="315"/>
        <end position="337"/>
    </location>
</feature>
<dbReference type="GO" id="GO:0016020">
    <property type="term" value="C:membrane"/>
    <property type="evidence" value="ECO:0007669"/>
    <property type="project" value="UniProtKB-SubCell"/>
</dbReference>
<keyword evidence="3 7" id="KW-0812">Transmembrane</keyword>
<evidence type="ECO:0000256" key="5">
    <source>
        <dbReference type="ARBA" id="ARBA00023136"/>
    </source>
</evidence>
<feature type="transmembrane region" description="Helical" evidence="7">
    <location>
        <begin position="174"/>
        <end position="192"/>
    </location>
</feature>
<feature type="domain" description="Amidase" evidence="8">
    <location>
        <begin position="703"/>
        <end position="1123"/>
    </location>
</feature>
<organism evidence="10 11">
    <name type="scientific">Hortaea werneckii EXF-2000</name>
    <dbReference type="NCBI Taxonomy" id="1157616"/>
    <lineage>
        <taxon>Eukaryota</taxon>
        <taxon>Fungi</taxon>
        <taxon>Dikarya</taxon>
        <taxon>Ascomycota</taxon>
        <taxon>Pezizomycotina</taxon>
        <taxon>Dothideomycetes</taxon>
        <taxon>Dothideomycetidae</taxon>
        <taxon>Mycosphaerellales</taxon>
        <taxon>Teratosphaeriaceae</taxon>
        <taxon>Hortaea</taxon>
    </lineage>
</organism>
<feature type="domain" description="Amino acid transporter transmembrane" evidence="9">
    <location>
        <begin position="168"/>
        <end position="539"/>
    </location>
</feature>
<evidence type="ECO:0000313" key="10">
    <source>
        <dbReference type="EMBL" id="OTA33130.1"/>
    </source>
</evidence>
<feature type="transmembrane region" description="Helical" evidence="7">
    <location>
        <begin position="204"/>
        <end position="225"/>
    </location>
</feature>
<feature type="transmembrane region" description="Helical" evidence="7">
    <location>
        <begin position="519"/>
        <end position="543"/>
    </location>
</feature>
<evidence type="ECO:0000313" key="11">
    <source>
        <dbReference type="Proteomes" id="UP000194280"/>
    </source>
</evidence>
<comment type="subcellular location">
    <subcellularLocation>
        <location evidence="1">Membrane</location>
    </subcellularLocation>
</comment>
<sequence length="1138" mass="124259">MATNFANLGGVADPRSGDQPDYVGTTHDTPRHNAQNQRRHSFMYSDSSITFEEYNWWAERSREYEKELSTEGAGIQGVLNMLIGKKTKKEAEGIQGVPSGASVSGGLVQPRPEAEKIREAGGKADDHSDRVVPTEKDTDSDKASPQPNVDRYGITEDEWYHAQRAVRTATWGSVFYLITTDILGPFSVPWAISQMGYGPGAGLYIGFGILAAYSGSQLWRMFCGLDSTKFPLRNYGDLAFRVYGNWARLLANTLQSFQFFMNVTILIVSNGQGLGQMVAGRSGTGCICFVVAELVFMLCGFVLGQIRTLQRLGMLANLAVWLNIITIIMTMVVTNVYPPNYAASLASYNTPRGPITTYAYWPPTTKLNDHINGLMQGVYSYGGATLFNELMAEMRRPHDFWKGLICAEFFIVSVYLIMGMVVYNAQGQFAFNPAYQGIPNSAYSWQTLGNALSYITGVIAALLYGNIGIKVFYASVFRDLLHFPPLDKKIGKWIWVGLVPVYWGLAFVVAAAIPQISYLSAFVGAACILQFSYTFPPILMVGYNCQKDAMRSDEGFDPTSGQIIRHDTGFRRWMRGFMKKWYMNIFDSIYFVGALAVAGLGIYASVIMCCKLNMTSPKENPEEYLVSKLAESIGYDIPKEDIAEYAELLSKTRKNFELVASLDDYQPQPDLDLTPREHIHIPTPSDNPLNAWAWKVHCQHRRPRTRKLEGKTVCAKDNIAMAGVPCLLGTSTFTGWTPITDATVVTRVLEHGGTITGKAVCENLSRGAVSATAATGPVHNPYAQGYSAGGSSSGTAALVASGAVDLGIGCDQGGSIRIPAALCGLWGMKATLGLVPYTGIASNDASVDFVGPMTRSAMDCAVLLEVLAGADGLDDRQIAGTPFPDAVPGYAAHLVSTKQEGIKGMRIGVVKEGMHPSIIDAGVKAKFDAAIMRFKELGAVVEEVSVPMQDLARPIYSVWSKMGNHQGMVGRGTGRRQVMLTDLYARKDLPYSQEALSKFSAFAMEGMLSGELGWQDYPLENPKAINLGRKLKENYDEVLAEFDLLIMPTVLTPAHPLPAADATPREHMAKGTGKLENTGPFNITGHPALAFPIGLVESPADPQIKVPASMQVVGKFWSEAKILQAAYAWEQATDWKTF</sequence>
<dbReference type="PANTHER" id="PTHR11895">
    <property type="entry name" value="TRANSAMIDASE"/>
    <property type="match status" value="1"/>
</dbReference>
<feature type="region of interest" description="Disordered" evidence="6">
    <location>
        <begin position="1058"/>
        <end position="1077"/>
    </location>
</feature>
<dbReference type="Proteomes" id="UP000194280">
    <property type="component" value="Unassembled WGS sequence"/>
</dbReference>
<dbReference type="GO" id="GO:0003824">
    <property type="term" value="F:catalytic activity"/>
    <property type="evidence" value="ECO:0007669"/>
    <property type="project" value="InterPro"/>
</dbReference>
<keyword evidence="5 7" id="KW-0472">Membrane</keyword>
<dbReference type="VEuPathDB" id="FungiDB:BTJ68_06448"/>
<dbReference type="Gene3D" id="3.90.1300.10">
    <property type="entry name" value="Amidase signature (AS) domain"/>
    <property type="match status" value="1"/>
</dbReference>
<evidence type="ECO:0000256" key="6">
    <source>
        <dbReference type="SAM" id="MobiDB-lite"/>
    </source>
</evidence>
<evidence type="ECO:0000259" key="9">
    <source>
        <dbReference type="Pfam" id="PF01490"/>
    </source>
</evidence>
<gene>
    <name evidence="10" type="ORF">BTJ68_06448</name>
</gene>
<protein>
    <submittedName>
        <fullName evidence="10">Uncharacterized protein</fullName>
    </submittedName>
</protein>
<dbReference type="InParanoid" id="A0A1Z5TAV6"/>
<dbReference type="InterPro" id="IPR020556">
    <property type="entry name" value="Amidase_CS"/>
</dbReference>
<feature type="transmembrane region" description="Helical" evidence="7">
    <location>
        <begin position="581"/>
        <end position="604"/>
    </location>
</feature>
<dbReference type="Pfam" id="PF01490">
    <property type="entry name" value="Aa_trans"/>
    <property type="match status" value="1"/>
</dbReference>
<dbReference type="InterPro" id="IPR023631">
    <property type="entry name" value="Amidase_dom"/>
</dbReference>
<keyword evidence="11" id="KW-1185">Reference proteome</keyword>
<feature type="region of interest" description="Disordered" evidence="6">
    <location>
        <begin position="1"/>
        <end position="38"/>
    </location>
</feature>
<dbReference type="SUPFAM" id="SSF75304">
    <property type="entry name" value="Amidase signature (AS) enzymes"/>
    <property type="match status" value="1"/>
</dbReference>
<proteinExistence type="inferred from homology"/>
<feature type="region of interest" description="Disordered" evidence="6">
    <location>
        <begin position="93"/>
        <end position="151"/>
    </location>
</feature>
<feature type="transmembrane region" description="Helical" evidence="7">
    <location>
        <begin position="370"/>
        <end position="388"/>
    </location>
</feature>
<dbReference type="InterPro" id="IPR013057">
    <property type="entry name" value="AA_transpt_TM"/>
</dbReference>
<name>A0A1Z5TAV6_HORWE</name>
<dbReference type="InterPro" id="IPR000120">
    <property type="entry name" value="Amidase"/>
</dbReference>
<evidence type="ECO:0000259" key="8">
    <source>
        <dbReference type="Pfam" id="PF01425"/>
    </source>
</evidence>
<dbReference type="EMBL" id="MUNK01000080">
    <property type="protein sequence ID" value="OTA33130.1"/>
    <property type="molecule type" value="Genomic_DNA"/>
</dbReference>
<dbReference type="Pfam" id="PF01425">
    <property type="entry name" value="Amidase"/>
    <property type="match status" value="1"/>
</dbReference>
<feature type="compositionally biased region" description="Basic and acidic residues" evidence="6">
    <location>
        <begin position="112"/>
        <end position="142"/>
    </location>
</feature>
<dbReference type="PROSITE" id="PS00571">
    <property type="entry name" value="AMIDASES"/>
    <property type="match status" value="1"/>
</dbReference>
<feature type="transmembrane region" description="Helical" evidence="7">
    <location>
        <begin position="451"/>
        <end position="473"/>
    </location>
</feature>
<feature type="transmembrane region" description="Helical" evidence="7">
    <location>
        <begin position="400"/>
        <end position="423"/>
    </location>
</feature>
<evidence type="ECO:0000256" key="1">
    <source>
        <dbReference type="ARBA" id="ARBA00004370"/>
    </source>
</evidence>
<dbReference type="STRING" id="1157616.A0A1Z5TAV6"/>
<evidence type="ECO:0000256" key="7">
    <source>
        <dbReference type="SAM" id="Phobius"/>
    </source>
</evidence>
<feature type="transmembrane region" description="Helical" evidence="7">
    <location>
        <begin position="493"/>
        <end position="513"/>
    </location>
</feature>
<comment type="caution">
    <text evidence="10">The sequence shown here is derived from an EMBL/GenBank/DDBJ whole genome shotgun (WGS) entry which is preliminary data.</text>
</comment>
<feature type="transmembrane region" description="Helical" evidence="7">
    <location>
        <begin position="246"/>
        <end position="268"/>
    </location>
</feature>
<accession>A0A1Z5TAV6</accession>
<keyword evidence="4 7" id="KW-1133">Transmembrane helix</keyword>
<comment type="similarity">
    <text evidence="2">Belongs to the amidase family.</text>
</comment>
<evidence type="ECO:0000256" key="2">
    <source>
        <dbReference type="ARBA" id="ARBA00009199"/>
    </source>
</evidence>
<dbReference type="InterPro" id="IPR036928">
    <property type="entry name" value="AS_sf"/>
</dbReference>
<dbReference type="AlphaFoldDB" id="A0A1Z5TAV6"/>
<dbReference type="PANTHER" id="PTHR11895:SF170">
    <property type="entry name" value="AMIDASE"/>
    <property type="match status" value="1"/>
</dbReference>
<reference evidence="10 11" key="1">
    <citation type="submission" date="2017-01" db="EMBL/GenBank/DDBJ databases">
        <title>The recent genome duplication of the halophilic yeast Hortaea werneckii: insights from long-read sequencing.</title>
        <authorList>
            <person name="Sinha S."/>
            <person name="Flibotte S."/>
            <person name="Neira M."/>
            <person name="Lenassi M."/>
            <person name="Gostincar C."/>
            <person name="Stajich J.E."/>
            <person name="Nislow C.E."/>
        </authorList>
    </citation>
    <scope>NUCLEOTIDE SEQUENCE [LARGE SCALE GENOMIC DNA]</scope>
    <source>
        <strain evidence="10 11">EXF-2000</strain>
    </source>
</reference>